<dbReference type="EMBL" id="KB468113">
    <property type="protein sequence ID" value="PCH40857.1"/>
    <property type="molecule type" value="Genomic_DNA"/>
</dbReference>
<protein>
    <submittedName>
        <fullName evidence="1">Uncharacterized protein</fullName>
    </submittedName>
</protein>
<reference evidence="1 2" key="1">
    <citation type="journal article" date="2012" name="Science">
        <title>The Paleozoic origin of enzymatic lignin decomposition reconstructed from 31 fungal genomes.</title>
        <authorList>
            <person name="Floudas D."/>
            <person name="Binder M."/>
            <person name="Riley R."/>
            <person name="Barry K."/>
            <person name="Blanchette R.A."/>
            <person name="Henrissat B."/>
            <person name="Martinez A.T."/>
            <person name="Otillar R."/>
            <person name="Spatafora J.W."/>
            <person name="Yadav J.S."/>
            <person name="Aerts A."/>
            <person name="Benoit I."/>
            <person name="Boyd A."/>
            <person name="Carlson A."/>
            <person name="Copeland A."/>
            <person name="Coutinho P.M."/>
            <person name="de Vries R.P."/>
            <person name="Ferreira P."/>
            <person name="Findley K."/>
            <person name="Foster B."/>
            <person name="Gaskell J."/>
            <person name="Glotzer D."/>
            <person name="Gorecki P."/>
            <person name="Heitman J."/>
            <person name="Hesse C."/>
            <person name="Hori C."/>
            <person name="Igarashi K."/>
            <person name="Jurgens J.A."/>
            <person name="Kallen N."/>
            <person name="Kersten P."/>
            <person name="Kohler A."/>
            <person name="Kuees U."/>
            <person name="Kumar T.K.A."/>
            <person name="Kuo A."/>
            <person name="LaButti K."/>
            <person name="Larrondo L.F."/>
            <person name="Lindquist E."/>
            <person name="Ling A."/>
            <person name="Lombard V."/>
            <person name="Lucas S."/>
            <person name="Lundell T."/>
            <person name="Martin R."/>
            <person name="McLaughlin D.J."/>
            <person name="Morgenstern I."/>
            <person name="Morin E."/>
            <person name="Murat C."/>
            <person name="Nagy L.G."/>
            <person name="Nolan M."/>
            <person name="Ohm R.A."/>
            <person name="Patyshakuliyeva A."/>
            <person name="Rokas A."/>
            <person name="Ruiz-Duenas F.J."/>
            <person name="Sabat G."/>
            <person name="Salamov A."/>
            <person name="Samejima M."/>
            <person name="Schmutz J."/>
            <person name="Slot J.C."/>
            <person name="St John F."/>
            <person name="Stenlid J."/>
            <person name="Sun H."/>
            <person name="Sun S."/>
            <person name="Syed K."/>
            <person name="Tsang A."/>
            <person name="Wiebenga A."/>
            <person name="Young D."/>
            <person name="Pisabarro A."/>
            <person name="Eastwood D.C."/>
            <person name="Martin F."/>
            <person name="Cullen D."/>
            <person name="Grigoriev I.V."/>
            <person name="Hibbett D.S."/>
        </authorList>
    </citation>
    <scope>NUCLEOTIDE SEQUENCE [LARGE SCALE GENOMIC DNA]</scope>
    <source>
        <strain evidence="1 2">MD-104</strain>
    </source>
</reference>
<sequence>MYGGKFETGSIPTLVAAAQLPTELKAVCNASHAASSSGGSASLIARACDARVDASAGDSASSARRGGLVGALDGGGRLVATLYRLGGRSAASPSDQAAELTRIVAAIPGGIAELARNGQLVYKDRDDQLQPNRVPSAG</sequence>
<dbReference type="AlphaFoldDB" id="A0A2H3JXF3"/>
<gene>
    <name evidence="1" type="ORF">WOLCODRAFT_150882</name>
</gene>
<evidence type="ECO:0000313" key="2">
    <source>
        <dbReference type="Proteomes" id="UP000218811"/>
    </source>
</evidence>
<organism evidence="1 2">
    <name type="scientific">Wolfiporia cocos (strain MD-104)</name>
    <name type="common">Brown rot fungus</name>
    <dbReference type="NCBI Taxonomy" id="742152"/>
    <lineage>
        <taxon>Eukaryota</taxon>
        <taxon>Fungi</taxon>
        <taxon>Dikarya</taxon>
        <taxon>Basidiomycota</taxon>
        <taxon>Agaricomycotina</taxon>
        <taxon>Agaricomycetes</taxon>
        <taxon>Polyporales</taxon>
        <taxon>Phaeolaceae</taxon>
        <taxon>Wolfiporia</taxon>
    </lineage>
</organism>
<dbReference type="Proteomes" id="UP000218811">
    <property type="component" value="Unassembled WGS sequence"/>
</dbReference>
<evidence type="ECO:0000313" key="1">
    <source>
        <dbReference type="EMBL" id="PCH40857.1"/>
    </source>
</evidence>
<proteinExistence type="predicted"/>
<keyword evidence="2" id="KW-1185">Reference proteome</keyword>
<name>A0A2H3JXF3_WOLCO</name>
<accession>A0A2H3JXF3</accession>